<dbReference type="CDD" id="cd08275">
    <property type="entry name" value="MDR3"/>
    <property type="match status" value="1"/>
</dbReference>
<comment type="similarity">
    <text evidence="1">Belongs to the zinc-containing alcohol dehydrogenase family. Quinone oxidoreductase subfamily.</text>
</comment>
<feature type="non-terminal residue" evidence="5">
    <location>
        <position position="443"/>
    </location>
</feature>
<dbReference type="Pfam" id="PF08240">
    <property type="entry name" value="ADH_N"/>
    <property type="match status" value="1"/>
</dbReference>
<reference evidence="5" key="2">
    <citation type="submission" date="2004-02" db="EMBL/GenBank/DDBJ databases">
        <authorList>
            <consortium name="Genoscope"/>
            <consortium name="Whitehead Institute Centre for Genome Research"/>
        </authorList>
    </citation>
    <scope>NUCLEOTIDE SEQUENCE</scope>
</reference>
<dbReference type="InterPro" id="IPR036291">
    <property type="entry name" value="NAD(P)-bd_dom_sf"/>
</dbReference>
<dbReference type="Gene3D" id="3.90.180.10">
    <property type="entry name" value="Medium-chain alcohol dehydrogenases, catalytic domain"/>
    <property type="match status" value="1"/>
</dbReference>
<feature type="domain" description="Enoyl reductase (ER)" evidence="4">
    <location>
        <begin position="47"/>
        <end position="402"/>
    </location>
</feature>
<evidence type="ECO:0000259" key="4">
    <source>
        <dbReference type="SMART" id="SM00829"/>
    </source>
</evidence>
<dbReference type="Pfam" id="PF13602">
    <property type="entry name" value="ADH_zinc_N_2"/>
    <property type="match status" value="1"/>
</dbReference>
<dbReference type="OrthoDB" id="203908at2759"/>
<accession>Q4SIB0</accession>
<sequence>SDMAKEGAEMTEETEYMIDRNAGKEAESLESTRDAKEMRAVLLTAFGGLNKLRMTRRAMPELLDGEVKIRVKACGLNFLDLMVRQGTIDNPPKPPVVPGFECSGIVEAMAENSEGFEIGDRVMAFVNCNAWAEVVCTPAEFVYKMPDEMTFSEPPAFTMNFVAAYMMLFEVANLREGMSVLVHSAGGGVGQAVAQLCSTVPNVTVFGIASCFKHAAIRDSVTHLFNRNVDYTQEVKKATCVDLEIGKTSCPTVIPVDLTHFSLVRISPEGVDIVLDCLCGENTGKGLNLLKPLGTYILYGASNMVTGETKSFFSFAKSWWQVEKVNPIKLYEENKVIAGFSLLNLLFKHRKCGLVRSVMDKLLCLYEQKKIRPVVDSLWALEEVKEAMQRIHDRGNIGKLILDVEKAPTPLMASDSTETSEAGEEEEEPEGDNESKERIPFIH</sequence>
<protein>
    <submittedName>
        <fullName evidence="5">(spotted green pufferfish) hypothetical protein</fullName>
    </submittedName>
</protein>
<dbReference type="InterPro" id="IPR013154">
    <property type="entry name" value="ADH-like_N"/>
</dbReference>
<proteinExistence type="inferred from homology"/>
<dbReference type="PANTHER" id="PTHR44054">
    <property type="entry name" value="SYNAPTIC VESICLE MEMBRANE PROTEIN VAT-1 HOMOLOG-LIKE"/>
    <property type="match status" value="1"/>
</dbReference>
<dbReference type="EMBL" id="CAAE01014581">
    <property type="protein sequence ID" value="CAF99622.1"/>
    <property type="molecule type" value="Genomic_DNA"/>
</dbReference>
<feature type="region of interest" description="Disordered" evidence="3">
    <location>
        <begin position="408"/>
        <end position="443"/>
    </location>
</feature>
<keyword evidence="2" id="KW-0560">Oxidoreductase</keyword>
<evidence type="ECO:0000256" key="2">
    <source>
        <dbReference type="ARBA" id="ARBA00023002"/>
    </source>
</evidence>
<dbReference type="SUPFAM" id="SSF51735">
    <property type="entry name" value="NAD(P)-binding Rossmann-fold domains"/>
    <property type="match status" value="1"/>
</dbReference>
<dbReference type="SUPFAM" id="SSF50129">
    <property type="entry name" value="GroES-like"/>
    <property type="match status" value="1"/>
</dbReference>
<dbReference type="InterPro" id="IPR052100">
    <property type="entry name" value="SV-ATPase_mito-regulator"/>
</dbReference>
<reference evidence="5" key="1">
    <citation type="journal article" date="2004" name="Nature">
        <title>Genome duplication in the teleost fish Tetraodon nigroviridis reveals the early vertebrate proto-karyotype.</title>
        <authorList>
            <person name="Jaillon O."/>
            <person name="Aury J.-M."/>
            <person name="Brunet F."/>
            <person name="Petit J.-L."/>
            <person name="Stange-Thomann N."/>
            <person name="Mauceli E."/>
            <person name="Bouneau L."/>
            <person name="Fischer C."/>
            <person name="Ozouf-Costaz C."/>
            <person name="Bernot A."/>
            <person name="Nicaud S."/>
            <person name="Jaffe D."/>
            <person name="Fisher S."/>
            <person name="Lutfalla G."/>
            <person name="Dossat C."/>
            <person name="Segurens B."/>
            <person name="Dasilva C."/>
            <person name="Salanoubat M."/>
            <person name="Levy M."/>
            <person name="Boudet N."/>
            <person name="Castellano S."/>
            <person name="Anthouard V."/>
            <person name="Jubin C."/>
            <person name="Castelli V."/>
            <person name="Katinka M."/>
            <person name="Vacherie B."/>
            <person name="Biemont C."/>
            <person name="Skalli Z."/>
            <person name="Cattolico L."/>
            <person name="Poulain J."/>
            <person name="De Berardinis V."/>
            <person name="Cruaud C."/>
            <person name="Duprat S."/>
            <person name="Brottier P."/>
            <person name="Coutanceau J.-P."/>
            <person name="Gouzy J."/>
            <person name="Parra G."/>
            <person name="Lardier G."/>
            <person name="Chapple C."/>
            <person name="McKernan K.J."/>
            <person name="McEwan P."/>
            <person name="Bosak S."/>
            <person name="Kellis M."/>
            <person name="Volff J.-N."/>
            <person name="Guigo R."/>
            <person name="Zody M.C."/>
            <person name="Mesirov J."/>
            <person name="Lindblad-Toh K."/>
            <person name="Birren B."/>
            <person name="Nusbaum C."/>
            <person name="Kahn D."/>
            <person name="Robinson-Rechavi M."/>
            <person name="Laudet V."/>
            <person name="Schachter V."/>
            <person name="Quetier F."/>
            <person name="Saurin W."/>
            <person name="Scarpelli C."/>
            <person name="Wincker P."/>
            <person name="Lander E.S."/>
            <person name="Weissenbach J."/>
            <person name="Roest Crollius H."/>
        </authorList>
    </citation>
    <scope>NUCLEOTIDE SEQUENCE [LARGE SCALE GENOMIC DNA]</scope>
</reference>
<dbReference type="PANTHER" id="PTHR44054:SF2">
    <property type="entry name" value="SYNAPTIC VESICLE MEMBRANE PROTEIN VAT-1 HOMOLOG-LIKE"/>
    <property type="match status" value="1"/>
</dbReference>
<dbReference type="Gene3D" id="3.40.50.720">
    <property type="entry name" value="NAD(P)-binding Rossmann-like Domain"/>
    <property type="match status" value="1"/>
</dbReference>
<dbReference type="GO" id="GO:0008270">
    <property type="term" value="F:zinc ion binding"/>
    <property type="evidence" value="ECO:0007669"/>
    <property type="project" value="InterPro"/>
</dbReference>
<dbReference type="PROSITE" id="PS01162">
    <property type="entry name" value="QOR_ZETA_CRYSTAL"/>
    <property type="match status" value="1"/>
</dbReference>
<dbReference type="InterPro" id="IPR011032">
    <property type="entry name" value="GroES-like_sf"/>
</dbReference>
<dbReference type="GO" id="GO:0016491">
    <property type="term" value="F:oxidoreductase activity"/>
    <property type="evidence" value="ECO:0007669"/>
    <property type="project" value="UniProtKB-KW"/>
</dbReference>
<evidence type="ECO:0000313" key="5">
    <source>
        <dbReference type="EMBL" id="CAF99622.1"/>
    </source>
</evidence>
<feature type="compositionally biased region" description="Acidic residues" evidence="3">
    <location>
        <begin position="421"/>
        <end position="432"/>
    </location>
</feature>
<dbReference type="KEGG" id="tng:GSTEN00017766G001"/>
<dbReference type="InterPro" id="IPR002364">
    <property type="entry name" value="Quin_OxRdtase/zeta-crystal_CS"/>
</dbReference>
<comment type="caution">
    <text evidence="5">The sequence shown here is derived from an EMBL/GenBank/DDBJ whole genome shotgun (WGS) entry which is preliminary data.</text>
</comment>
<dbReference type="InterPro" id="IPR020843">
    <property type="entry name" value="ER"/>
</dbReference>
<evidence type="ECO:0000256" key="3">
    <source>
        <dbReference type="SAM" id="MobiDB-lite"/>
    </source>
</evidence>
<feature type="non-terminal residue" evidence="5">
    <location>
        <position position="1"/>
    </location>
</feature>
<feature type="compositionally biased region" description="Basic and acidic residues" evidence="3">
    <location>
        <begin position="433"/>
        <end position="443"/>
    </location>
</feature>
<dbReference type="AlphaFoldDB" id="Q4SIB0"/>
<gene>
    <name evidence="5" type="ORF">GSTENG00017766001</name>
</gene>
<organism evidence="5">
    <name type="scientific">Tetraodon nigroviridis</name>
    <name type="common">Spotted green pufferfish</name>
    <name type="synonym">Chelonodon nigroviridis</name>
    <dbReference type="NCBI Taxonomy" id="99883"/>
    <lineage>
        <taxon>Eukaryota</taxon>
        <taxon>Metazoa</taxon>
        <taxon>Chordata</taxon>
        <taxon>Craniata</taxon>
        <taxon>Vertebrata</taxon>
        <taxon>Euteleostomi</taxon>
        <taxon>Actinopterygii</taxon>
        <taxon>Neopterygii</taxon>
        <taxon>Teleostei</taxon>
        <taxon>Neoteleostei</taxon>
        <taxon>Acanthomorphata</taxon>
        <taxon>Eupercaria</taxon>
        <taxon>Tetraodontiformes</taxon>
        <taxon>Tetradontoidea</taxon>
        <taxon>Tetraodontidae</taxon>
        <taxon>Tetraodon</taxon>
    </lineage>
</organism>
<evidence type="ECO:0000256" key="1">
    <source>
        <dbReference type="ARBA" id="ARBA00010371"/>
    </source>
</evidence>
<name>Q4SIB0_TETNG</name>
<dbReference type="SMART" id="SM00829">
    <property type="entry name" value="PKS_ER"/>
    <property type="match status" value="1"/>
</dbReference>